<keyword evidence="3 7" id="KW-0812">Transmembrane</keyword>
<dbReference type="Proteomes" id="UP000176204">
    <property type="component" value="Chromosome I"/>
</dbReference>
<dbReference type="GO" id="GO:0055085">
    <property type="term" value="P:transmembrane transport"/>
    <property type="evidence" value="ECO:0007669"/>
    <property type="project" value="TreeGrafter"/>
</dbReference>
<dbReference type="Pfam" id="PF01594">
    <property type="entry name" value="AI-2E_transport"/>
    <property type="match status" value="1"/>
</dbReference>
<evidence type="ECO:0000313" key="9">
    <source>
        <dbReference type="Proteomes" id="UP000176204"/>
    </source>
</evidence>
<evidence type="ECO:0000256" key="4">
    <source>
        <dbReference type="ARBA" id="ARBA00022989"/>
    </source>
</evidence>
<reference evidence="9" key="1">
    <citation type="submission" date="2016-09" db="EMBL/GenBank/DDBJ databases">
        <authorList>
            <person name="Koehorst J."/>
        </authorList>
    </citation>
    <scope>NUCLEOTIDE SEQUENCE [LARGE SCALE GENOMIC DNA]</scope>
</reference>
<feature type="transmembrane region" description="Helical" evidence="7">
    <location>
        <begin position="36"/>
        <end position="53"/>
    </location>
</feature>
<proteinExistence type="inferred from homology"/>
<evidence type="ECO:0000256" key="5">
    <source>
        <dbReference type="ARBA" id="ARBA00023136"/>
    </source>
</evidence>
<dbReference type="AlphaFoldDB" id="A0A1H6LWM5"/>
<comment type="subcellular location">
    <subcellularLocation>
        <location evidence="1">Membrane</location>
        <topology evidence="1">Multi-pass membrane protein</topology>
    </subcellularLocation>
</comment>
<protein>
    <recommendedName>
        <fullName evidence="10">AI-2E family transporter</fullName>
    </recommendedName>
</protein>
<dbReference type="InterPro" id="IPR002549">
    <property type="entry name" value="AI-2E-like"/>
</dbReference>
<dbReference type="STRING" id="1679444.PYTT_1822"/>
<feature type="transmembrane region" description="Helical" evidence="7">
    <location>
        <begin position="152"/>
        <end position="171"/>
    </location>
</feature>
<evidence type="ECO:0000313" key="8">
    <source>
        <dbReference type="EMBL" id="SEH93206.1"/>
    </source>
</evidence>
<feature type="transmembrane region" description="Helical" evidence="7">
    <location>
        <begin position="12"/>
        <end position="29"/>
    </location>
</feature>
<evidence type="ECO:0000256" key="7">
    <source>
        <dbReference type="SAM" id="Phobius"/>
    </source>
</evidence>
<evidence type="ECO:0000256" key="6">
    <source>
        <dbReference type="SAM" id="MobiDB-lite"/>
    </source>
</evidence>
<organism evidence="8 9">
    <name type="scientific">Akkermansia glycaniphila</name>
    <dbReference type="NCBI Taxonomy" id="1679444"/>
    <lineage>
        <taxon>Bacteria</taxon>
        <taxon>Pseudomonadati</taxon>
        <taxon>Verrucomicrobiota</taxon>
        <taxon>Verrucomicrobiia</taxon>
        <taxon>Verrucomicrobiales</taxon>
        <taxon>Akkermansiaceae</taxon>
        <taxon>Akkermansia</taxon>
    </lineage>
</organism>
<keyword evidence="5 7" id="KW-0472">Membrane</keyword>
<evidence type="ECO:0000256" key="1">
    <source>
        <dbReference type="ARBA" id="ARBA00004141"/>
    </source>
</evidence>
<feature type="transmembrane region" description="Helical" evidence="7">
    <location>
        <begin position="231"/>
        <end position="252"/>
    </location>
</feature>
<dbReference type="KEGG" id="agl:PYTT_1822"/>
<gene>
    <name evidence="8" type="ORF">PYTT_1822</name>
</gene>
<evidence type="ECO:0000256" key="3">
    <source>
        <dbReference type="ARBA" id="ARBA00022692"/>
    </source>
</evidence>
<keyword evidence="9" id="KW-1185">Reference proteome</keyword>
<feature type="transmembrane region" description="Helical" evidence="7">
    <location>
        <begin position="205"/>
        <end position="224"/>
    </location>
</feature>
<evidence type="ECO:0000256" key="2">
    <source>
        <dbReference type="ARBA" id="ARBA00009773"/>
    </source>
</evidence>
<dbReference type="GO" id="GO:0016020">
    <property type="term" value="C:membrane"/>
    <property type="evidence" value="ECO:0007669"/>
    <property type="project" value="UniProtKB-SubCell"/>
</dbReference>
<feature type="transmembrane region" description="Helical" evidence="7">
    <location>
        <begin position="65"/>
        <end position="90"/>
    </location>
</feature>
<dbReference type="EMBL" id="LT629973">
    <property type="protein sequence ID" value="SEH93206.1"/>
    <property type="molecule type" value="Genomic_DNA"/>
</dbReference>
<dbReference type="PANTHER" id="PTHR21716:SF64">
    <property type="entry name" value="AI-2 TRANSPORT PROTEIN TQSA"/>
    <property type="match status" value="1"/>
</dbReference>
<dbReference type="RefSeq" id="WP_067777788.1">
    <property type="nucleotide sequence ID" value="NZ_LIGX01000041.1"/>
</dbReference>
<dbReference type="OrthoDB" id="9799225at2"/>
<accession>A0A1H6LWM5</accession>
<keyword evidence="4 7" id="KW-1133">Transmembrane helix</keyword>
<evidence type="ECO:0008006" key="10">
    <source>
        <dbReference type="Google" id="ProtNLM"/>
    </source>
</evidence>
<feature type="transmembrane region" description="Helical" evidence="7">
    <location>
        <begin position="292"/>
        <end position="311"/>
    </location>
</feature>
<sequence length="377" mass="40799">MTSCTNTPLGDGRRVLVTIAAAFIVFAGLQAARDIIVPIILASFLAIASYPITVSLRKYLHFPHWLAVCFTVLVDFGFLIGLGFLINFLAKDLSIEVQTTYQPLFETKYNDLMLFLSDHGLDTFVQEKLGSAQDILSAGVIMSITTAIMGKALGFIAITTLVLILMTFFLGEAPRFRSNVDKITASRGCPNIRKFADALQGIQRYLVIKTLISLTTGILAWGLCKYMDVGFALLWGIVAFALNFIPTFGSIVAAIPPILLALLIGGISDAVIVAFGYIVINFMLGNGIEPLLLGKQFGIATSVVLLSVILWGWIWGPIGMLLAVPISVLVKLALENSKDLKWIAMMIDNPPTTIPLPKIPPYTADPGNGPDKGPHKS</sequence>
<feature type="region of interest" description="Disordered" evidence="6">
    <location>
        <begin position="357"/>
        <end position="377"/>
    </location>
</feature>
<comment type="similarity">
    <text evidence="2">Belongs to the autoinducer-2 exporter (AI-2E) (TC 2.A.86) family.</text>
</comment>
<feature type="transmembrane region" description="Helical" evidence="7">
    <location>
        <begin position="258"/>
        <end position="280"/>
    </location>
</feature>
<name>A0A1H6LWM5_9BACT</name>
<dbReference type="PANTHER" id="PTHR21716">
    <property type="entry name" value="TRANSMEMBRANE PROTEIN"/>
    <property type="match status" value="1"/>
</dbReference>